<dbReference type="EMBL" id="QAPG01000036">
    <property type="protein sequence ID" value="TDZ35893.1"/>
    <property type="molecule type" value="Genomic_DNA"/>
</dbReference>
<sequence length="122" mass="14153">MSRERPVAIYVLTDGHWDLGRLDDCDVGGSIARLVSHMWNGRKQRNWAIMQFIRFHQQPDSPADQLGQFRLSYLDNQLKEQQELAYDIVDTRDYENDLRLILEGAISYESDQSQSLGAHQPC</sequence>
<comment type="caution">
    <text evidence="1">The sequence shown here is derived from an EMBL/GenBank/DDBJ whole genome shotgun (WGS) entry which is preliminary data.</text>
</comment>
<accession>A0A4R8QNQ7</accession>
<keyword evidence="2" id="KW-1185">Reference proteome</keyword>
<gene>
    <name evidence="1" type="ORF">C8035_v008344</name>
</gene>
<name>A0A4R8QNQ7_9PEZI</name>
<protein>
    <submittedName>
        <fullName evidence="1">Uncharacterized protein</fullName>
    </submittedName>
</protein>
<dbReference type="AlphaFoldDB" id="A0A4R8QNQ7"/>
<organism evidence="1 2">
    <name type="scientific">Colletotrichum spinosum</name>
    <dbReference type="NCBI Taxonomy" id="1347390"/>
    <lineage>
        <taxon>Eukaryota</taxon>
        <taxon>Fungi</taxon>
        <taxon>Dikarya</taxon>
        <taxon>Ascomycota</taxon>
        <taxon>Pezizomycotina</taxon>
        <taxon>Sordariomycetes</taxon>
        <taxon>Hypocreomycetidae</taxon>
        <taxon>Glomerellales</taxon>
        <taxon>Glomerellaceae</taxon>
        <taxon>Colletotrichum</taxon>
        <taxon>Colletotrichum orbiculare species complex</taxon>
    </lineage>
</organism>
<proteinExistence type="predicted"/>
<dbReference type="Proteomes" id="UP000295083">
    <property type="component" value="Unassembled WGS sequence"/>
</dbReference>
<evidence type="ECO:0000313" key="2">
    <source>
        <dbReference type="Proteomes" id="UP000295083"/>
    </source>
</evidence>
<reference evidence="1 2" key="1">
    <citation type="submission" date="2018-11" db="EMBL/GenBank/DDBJ databases">
        <title>Genome sequence and assembly of Colletotrichum spinosum.</title>
        <authorList>
            <person name="Gan P."/>
            <person name="Shirasu K."/>
        </authorList>
    </citation>
    <scope>NUCLEOTIDE SEQUENCE [LARGE SCALE GENOMIC DNA]</scope>
    <source>
        <strain evidence="1 2">CBS 515.97</strain>
    </source>
</reference>
<evidence type="ECO:0000313" key="1">
    <source>
        <dbReference type="EMBL" id="TDZ35893.1"/>
    </source>
</evidence>